<reference evidence="1" key="1">
    <citation type="submission" date="2021-02" db="EMBL/GenBank/DDBJ databases">
        <authorList>
            <person name="Nowell W R."/>
        </authorList>
    </citation>
    <scope>NUCLEOTIDE SEQUENCE</scope>
</reference>
<dbReference type="Pfam" id="PF04488">
    <property type="entry name" value="Gly_transf_sug"/>
    <property type="match status" value="1"/>
</dbReference>
<dbReference type="PANTHER" id="PTHR46830:SF2">
    <property type="entry name" value="ALPHA-1,4-N-ACETYLGLUCOSAMINYLTRANSFERASE"/>
    <property type="match status" value="1"/>
</dbReference>
<proteinExistence type="predicted"/>
<protein>
    <submittedName>
        <fullName evidence="1">Uncharacterized protein</fullName>
    </submittedName>
</protein>
<comment type="caution">
    <text evidence="1">The sequence shown here is derived from an EMBL/GenBank/DDBJ whole genome shotgun (WGS) entry which is preliminary data.</text>
</comment>
<name>A0A814KSR2_9BILA</name>
<dbReference type="InterPro" id="IPR007577">
    <property type="entry name" value="GlycoTrfase_DXD_sugar-bd_CS"/>
</dbReference>
<dbReference type="SUPFAM" id="SSF53448">
    <property type="entry name" value="Nucleotide-diphospho-sugar transferases"/>
    <property type="match status" value="1"/>
</dbReference>
<dbReference type="Proteomes" id="UP000663860">
    <property type="component" value="Unassembled WGS sequence"/>
</dbReference>
<organism evidence="1 2">
    <name type="scientific">Adineta steineri</name>
    <dbReference type="NCBI Taxonomy" id="433720"/>
    <lineage>
        <taxon>Eukaryota</taxon>
        <taxon>Metazoa</taxon>
        <taxon>Spiralia</taxon>
        <taxon>Gnathifera</taxon>
        <taxon>Rotifera</taxon>
        <taxon>Eurotatoria</taxon>
        <taxon>Bdelloidea</taxon>
        <taxon>Adinetida</taxon>
        <taxon>Adinetidae</taxon>
        <taxon>Adineta</taxon>
    </lineage>
</organism>
<sequence>MVKCPWCVIELTEQKFEKILFRRPTIPRSPLNDELWTAMRVHRHAIGQHTDKTLSWCPWVRRELGGIYPNVILNQSHMRYPEYPTYSTIEKRIKSFESNWSYPSVKPRRRESLFCRSKYAHSSVRFQSENTSSNKKNLTIYDNLITYIQHFDLPIEKLFKHAFGIHHLQRKEIFRAIEMDFLDIMKLYRSDASESILDQFGPRLGYRRLERASGEFHLINYLVLLSARQQIKPTQIYLHYSFEPTGYWWLKAKQDRQLNLTLVKIPPITSIYNHPLHHHAHRSDIARLEILDKYGGIYLDLDVLVLKSFSKLISNSYQVEAIFAWEDKQYNTICNAVIIAPIHSKFLRRIYQSYQSFNSSCWACHSVFLTGQLANIYQNEVYVLPSKAFFTPSWSHIGELYLYNKYNFKNNYACHLWNSYIGKEFLHNLTITSILKPTRMTTFIRMIHHAVGKEKLNTIAREFS</sequence>
<accession>A0A814KSR2</accession>
<dbReference type="AlphaFoldDB" id="A0A814KSR2"/>
<gene>
    <name evidence="1" type="ORF">IZO911_LOCUS20551</name>
</gene>
<dbReference type="Gene3D" id="3.90.550.20">
    <property type="match status" value="1"/>
</dbReference>
<evidence type="ECO:0000313" key="2">
    <source>
        <dbReference type="Proteomes" id="UP000663860"/>
    </source>
</evidence>
<evidence type="ECO:0000313" key="1">
    <source>
        <dbReference type="EMBL" id="CAF1055098.1"/>
    </source>
</evidence>
<dbReference type="PANTHER" id="PTHR46830">
    <property type="entry name" value="TRANSFERASE, PUTATIVE-RELATED"/>
    <property type="match status" value="1"/>
</dbReference>
<dbReference type="EMBL" id="CAJNOE010000214">
    <property type="protein sequence ID" value="CAF1055098.1"/>
    <property type="molecule type" value="Genomic_DNA"/>
</dbReference>
<dbReference type="InterPro" id="IPR029044">
    <property type="entry name" value="Nucleotide-diphossugar_trans"/>
</dbReference>